<keyword evidence="1" id="KW-0812">Transmembrane</keyword>
<evidence type="ECO:0000313" key="3">
    <source>
        <dbReference type="Proteomes" id="UP001148185"/>
    </source>
</evidence>
<dbReference type="Proteomes" id="UP001148185">
    <property type="component" value="Unassembled WGS sequence"/>
</dbReference>
<evidence type="ECO:0008006" key="4">
    <source>
        <dbReference type="Google" id="ProtNLM"/>
    </source>
</evidence>
<dbReference type="InterPro" id="IPR031876">
    <property type="entry name" value="DUF4760"/>
</dbReference>
<comment type="caution">
    <text evidence="2">The sequence shown here is derived from an EMBL/GenBank/DDBJ whole genome shotgun (WGS) entry which is preliminary data.</text>
</comment>
<evidence type="ECO:0000256" key="1">
    <source>
        <dbReference type="SAM" id="Phobius"/>
    </source>
</evidence>
<accession>A0A9X4C362</accession>
<reference evidence="2 3" key="1">
    <citation type="submission" date="2022-05" db="EMBL/GenBank/DDBJ databases">
        <title>Novel Pseudomonas spp. Isolated from a Rainbow Trout Aquaculture Facility.</title>
        <authorList>
            <person name="Testerman T."/>
            <person name="Graf J."/>
        </authorList>
    </citation>
    <scope>NUCLEOTIDE SEQUENCE [LARGE SCALE GENOMIC DNA]</scope>
    <source>
        <strain evidence="2 3">ID1042</strain>
    </source>
</reference>
<keyword evidence="3" id="KW-1185">Reference proteome</keyword>
<name>A0A9X4C362_9PSED</name>
<dbReference type="EMBL" id="JAMDHA010000020">
    <property type="protein sequence ID" value="MDD1009397.1"/>
    <property type="molecule type" value="Genomic_DNA"/>
</dbReference>
<evidence type="ECO:0000313" key="2">
    <source>
        <dbReference type="EMBL" id="MDD1009397.1"/>
    </source>
</evidence>
<sequence>MATAKDYAEFIYYLCGPLVLAGVIVAIYQLRAFKEEANIRFRRETINTSISMLERKLTNIYRASNRAFSLPQYRKSPDFTGTIVSFCKSKSTFNQEWLDWYEGVDALAFCAEIDLALTELEHIAHYLYSGITDEELCYKLEHSSILGYIKSFEEYIAHARENEEHVIYEGIVRLYSEWSKKAEHDNSKKELEKITAQLENVKRPQSQKIIS</sequence>
<feature type="transmembrane region" description="Helical" evidence="1">
    <location>
        <begin position="12"/>
        <end position="30"/>
    </location>
</feature>
<dbReference type="AlphaFoldDB" id="A0A9X4C362"/>
<proteinExistence type="predicted"/>
<protein>
    <recommendedName>
        <fullName evidence="4">DUF4760 domain-containing protein</fullName>
    </recommendedName>
</protein>
<keyword evidence="1" id="KW-0472">Membrane</keyword>
<dbReference type="RefSeq" id="WP_273877483.1">
    <property type="nucleotide sequence ID" value="NZ_JAMDHA010000020.1"/>
</dbReference>
<gene>
    <name evidence="2" type="ORF">M5G27_18130</name>
</gene>
<organism evidence="2 3">
    <name type="scientific">Pseudomonas shahriarae</name>
    <dbReference type="NCBI Taxonomy" id="2745512"/>
    <lineage>
        <taxon>Bacteria</taxon>
        <taxon>Pseudomonadati</taxon>
        <taxon>Pseudomonadota</taxon>
        <taxon>Gammaproteobacteria</taxon>
        <taxon>Pseudomonadales</taxon>
        <taxon>Pseudomonadaceae</taxon>
        <taxon>Pseudomonas</taxon>
    </lineage>
</organism>
<keyword evidence="1" id="KW-1133">Transmembrane helix</keyword>
<dbReference type="Pfam" id="PF15956">
    <property type="entry name" value="DUF4760"/>
    <property type="match status" value="1"/>
</dbReference>